<evidence type="ECO:0000256" key="1">
    <source>
        <dbReference type="SAM" id="SignalP"/>
    </source>
</evidence>
<feature type="signal peptide" evidence="1">
    <location>
        <begin position="1"/>
        <end position="26"/>
    </location>
</feature>
<dbReference type="AlphaFoldDB" id="A0A1S1V4P1"/>
<feature type="domain" description="Copper amine oxidase-like N-terminal" evidence="2">
    <location>
        <begin position="446"/>
        <end position="496"/>
    </location>
</feature>
<dbReference type="InterPro" id="IPR036582">
    <property type="entry name" value="Mao_N_sf"/>
</dbReference>
<sequence length="576" mass="63681">MKKLILRRAVASAFVLISLAQPLAIAEVDIAMSSDHSEAPVSKDYTDLTTKELAKGMVNNYINQFENSHFNEAISLGNRTTFSNALDGIDVEHDPDLNSGRDEGDKVEALYYPAFLYLDPVMKFEKDISVPSNYENYGIMQTLWHETIHRLEDINGDFKSPNRDDKAYQERNVEYMQNVVMAIKYFESLEKKAAAGATDAELEAVWDTMLKRYEEAMNIMSAAKFKPDLAKLKEWTGWDVNPEKVLDHYASGAATDRLRDFAKYYKTKHGGGAKSSGIFPVSGDFNGMIIDYSISGVDATTMEDVGGFMTSRALDGYISGNQVTVSGTASMGGGYGANLTVTVQTSTDTKEYKSYIKSGYPGFNKDNFNITLPITSKDKYVNISIRMDGEYSMGGGWRGLMVSGSFESKNVIDNTRPDVIPPDQRRYPIGIPGLDFANNPPPALYANREIKLPIGSLKPTINGIEVETDQPAFISGGRTFIPLRFVAESIGAQVDYIPNFEGWKAIVISGAQDYREDYIVLFLGSKTAYHNGVEKTLDVAPFAANGRTFVPLRFIAETLGAEVGWDQPTFTATVIK</sequence>
<comment type="caution">
    <text evidence="3">The sequence shown here is derived from an EMBL/GenBank/DDBJ whole genome shotgun (WGS) entry which is preliminary data.</text>
</comment>
<dbReference type="Gene3D" id="3.30.457.10">
    <property type="entry name" value="Copper amine oxidase-like, N-terminal domain"/>
    <property type="match status" value="2"/>
</dbReference>
<feature type="chain" id="PRO_5010287606" description="Copper amine oxidase-like N-terminal domain-containing protein" evidence="1">
    <location>
        <begin position="27"/>
        <end position="576"/>
    </location>
</feature>
<accession>A0A1S1V4P1</accession>
<dbReference type="SUPFAM" id="SSF55383">
    <property type="entry name" value="Copper amine oxidase, domain N"/>
    <property type="match status" value="2"/>
</dbReference>
<proteinExistence type="predicted"/>
<feature type="domain" description="Copper amine oxidase-like N-terminal" evidence="2">
    <location>
        <begin position="515"/>
        <end position="570"/>
    </location>
</feature>
<reference evidence="3 4" key="1">
    <citation type="submission" date="2016-09" db="EMBL/GenBank/DDBJ databases">
        <title>Genome sequence of Eubacterium angustum.</title>
        <authorList>
            <person name="Poehlein A."/>
            <person name="Daniel R."/>
        </authorList>
    </citation>
    <scope>NUCLEOTIDE SEQUENCE [LARGE SCALE GENOMIC DNA]</scope>
    <source>
        <strain evidence="3 4">DSM 1989</strain>
    </source>
</reference>
<dbReference type="RefSeq" id="WP_071064379.1">
    <property type="nucleotide sequence ID" value="NZ_MKIE01000013.1"/>
</dbReference>
<evidence type="ECO:0000313" key="4">
    <source>
        <dbReference type="Proteomes" id="UP000180254"/>
    </source>
</evidence>
<dbReference type="Pfam" id="PF07833">
    <property type="entry name" value="Cu_amine_oxidN1"/>
    <property type="match status" value="2"/>
</dbReference>
<organism evidence="3 4">
    <name type="scientific">Andreesenia angusta</name>
    <dbReference type="NCBI Taxonomy" id="39480"/>
    <lineage>
        <taxon>Bacteria</taxon>
        <taxon>Bacillati</taxon>
        <taxon>Bacillota</taxon>
        <taxon>Tissierellia</taxon>
        <taxon>Tissierellales</taxon>
        <taxon>Gottschalkiaceae</taxon>
        <taxon>Andreesenia</taxon>
    </lineage>
</organism>
<keyword evidence="1" id="KW-0732">Signal</keyword>
<evidence type="ECO:0000259" key="2">
    <source>
        <dbReference type="Pfam" id="PF07833"/>
    </source>
</evidence>
<dbReference type="STRING" id="39480.EUAN_21770"/>
<dbReference type="EMBL" id="MKIE01000013">
    <property type="protein sequence ID" value="OHW61434.1"/>
    <property type="molecule type" value="Genomic_DNA"/>
</dbReference>
<protein>
    <recommendedName>
        <fullName evidence="2">Copper amine oxidase-like N-terminal domain-containing protein</fullName>
    </recommendedName>
</protein>
<name>A0A1S1V4P1_9FIRM</name>
<gene>
    <name evidence="3" type="ORF">EUAN_21770</name>
</gene>
<dbReference type="Proteomes" id="UP000180254">
    <property type="component" value="Unassembled WGS sequence"/>
</dbReference>
<dbReference type="InterPro" id="IPR012854">
    <property type="entry name" value="Cu_amine_oxidase-like_N"/>
</dbReference>
<evidence type="ECO:0000313" key="3">
    <source>
        <dbReference type="EMBL" id="OHW61434.1"/>
    </source>
</evidence>
<keyword evidence="4" id="KW-1185">Reference proteome</keyword>